<sequence>MTKEEALEQLSFHSGRHPDVDSDKWTNGFLPSLRPFKGLNEPAFNNLMECLNVLKDEIKQSKTLDKELMLDLWTICHYTKAWGTDPIGMLRSNNLISDEELEELTNWINKISYKVSFWLEGLEEED</sequence>
<organism evidence="1 2">
    <name type="scientific">Ohtaekwangia kribbensis</name>
    <dbReference type="NCBI Taxonomy" id="688913"/>
    <lineage>
        <taxon>Bacteria</taxon>
        <taxon>Pseudomonadati</taxon>
        <taxon>Bacteroidota</taxon>
        <taxon>Cytophagia</taxon>
        <taxon>Cytophagales</taxon>
        <taxon>Fulvivirgaceae</taxon>
        <taxon>Ohtaekwangia</taxon>
    </lineage>
</organism>
<dbReference type="EMBL" id="JBHTKA010000004">
    <property type="protein sequence ID" value="MFD1000274.1"/>
    <property type="molecule type" value="Genomic_DNA"/>
</dbReference>
<evidence type="ECO:0000313" key="2">
    <source>
        <dbReference type="Proteomes" id="UP001597112"/>
    </source>
</evidence>
<protein>
    <submittedName>
        <fullName evidence="1">Uncharacterized protein</fullName>
    </submittedName>
</protein>
<dbReference type="RefSeq" id="WP_377579677.1">
    <property type="nucleotide sequence ID" value="NZ_JBHTKA010000004.1"/>
</dbReference>
<dbReference type="Proteomes" id="UP001597112">
    <property type="component" value="Unassembled WGS sequence"/>
</dbReference>
<name>A0ABW3K2C2_9BACT</name>
<keyword evidence="2" id="KW-1185">Reference proteome</keyword>
<comment type="caution">
    <text evidence="1">The sequence shown here is derived from an EMBL/GenBank/DDBJ whole genome shotgun (WGS) entry which is preliminary data.</text>
</comment>
<gene>
    <name evidence="1" type="ORF">ACFQ21_13205</name>
</gene>
<accession>A0ABW3K2C2</accession>
<reference evidence="2" key="1">
    <citation type="journal article" date="2019" name="Int. J. Syst. Evol. Microbiol.">
        <title>The Global Catalogue of Microorganisms (GCM) 10K type strain sequencing project: providing services to taxonomists for standard genome sequencing and annotation.</title>
        <authorList>
            <consortium name="The Broad Institute Genomics Platform"/>
            <consortium name="The Broad Institute Genome Sequencing Center for Infectious Disease"/>
            <person name="Wu L."/>
            <person name="Ma J."/>
        </authorList>
    </citation>
    <scope>NUCLEOTIDE SEQUENCE [LARGE SCALE GENOMIC DNA]</scope>
    <source>
        <strain evidence="2">CCUG 58938</strain>
    </source>
</reference>
<evidence type="ECO:0000313" key="1">
    <source>
        <dbReference type="EMBL" id="MFD1000274.1"/>
    </source>
</evidence>
<proteinExistence type="predicted"/>